<feature type="domain" description="PRD" evidence="7">
    <location>
        <begin position="287"/>
        <end position="396"/>
    </location>
</feature>
<dbReference type="KEGG" id="str:Sterm_1463"/>
<evidence type="ECO:0000256" key="4">
    <source>
        <dbReference type="ARBA" id="ARBA00023163"/>
    </source>
</evidence>
<dbReference type="PROSITE" id="PS51094">
    <property type="entry name" value="PTS_EIIA_TYPE_2"/>
    <property type="match status" value="1"/>
</dbReference>
<evidence type="ECO:0000256" key="2">
    <source>
        <dbReference type="ARBA" id="ARBA00022737"/>
    </source>
</evidence>
<dbReference type="Pfam" id="PF00359">
    <property type="entry name" value="PTS_EIIA_2"/>
    <property type="match status" value="1"/>
</dbReference>
<evidence type="ECO:0000256" key="3">
    <source>
        <dbReference type="ARBA" id="ARBA00023015"/>
    </source>
</evidence>
<keyword evidence="4" id="KW-0804">Transcription</keyword>
<keyword evidence="1" id="KW-0808">Transferase</keyword>
<evidence type="ECO:0000259" key="6">
    <source>
        <dbReference type="PROSITE" id="PS51099"/>
    </source>
</evidence>
<dbReference type="RefSeq" id="WP_012860921.1">
    <property type="nucleotide sequence ID" value="NC_013517.1"/>
</dbReference>
<dbReference type="InterPro" id="IPR036095">
    <property type="entry name" value="PTS_EIIB-like_sf"/>
</dbReference>
<dbReference type="InterPro" id="IPR013011">
    <property type="entry name" value="PTS_EIIB_2"/>
</dbReference>
<dbReference type="eggNOG" id="COG1762">
    <property type="taxonomic scope" value="Bacteria"/>
</dbReference>
<dbReference type="InterPro" id="IPR003501">
    <property type="entry name" value="PTS_EIIB_2/3"/>
</dbReference>
<reference evidence="9" key="1">
    <citation type="submission" date="2009-09" db="EMBL/GenBank/DDBJ databases">
        <title>The complete chromosome of Sebaldella termitidis ATCC 33386.</title>
        <authorList>
            <consortium name="US DOE Joint Genome Institute (JGI-PGF)"/>
            <person name="Lucas S."/>
            <person name="Copeland A."/>
            <person name="Lapidus A."/>
            <person name="Glavina del Rio T."/>
            <person name="Dalin E."/>
            <person name="Tice H."/>
            <person name="Bruce D."/>
            <person name="Goodwin L."/>
            <person name="Pitluck S."/>
            <person name="Kyrpides N."/>
            <person name="Mavromatis K."/>
            <person name="Ivanova N."/>
            <person name="Mikhailova N."/>
            <person name="Sims D."/>
            <person name="Meincke L."/>
            <person name="Brettin T."/>
            <person name="Detter J.C."/>
            <person name="Han C."/>
            <person name="Larimer F."/>
            <person name="Land M."/>
            <person name="Hauser L."/>
            <person name="Markowitz V."/>
            <person name="Cheng J.F."/>
            <person name="Hugenholtz P."/>
            <person name="Woyke T."/>
            <person name="Wu D."/>
            <person name="Eisen J.A."/>
        </authorList>
    </citation>
    <scope>NUCLEOTIDE SEQUENCE [LARGE SCALE GENOMIC DNA]</scope>
    <source>
        <strain evidence="9">ATCC 33386 / NCTC 11300</strain>
    </source>
</reference>
<feature type="domain" description="PRD" evidence="7">
    <location>
        <begin position="169"/>
        <end position="283"/>
    </location>
</feature>
<proteinExistence type="predicted"/>
<name>D1AHU1_SEBTE</name>
<feature type="domain" description="PTS EIIB type-2" evidence="6">
    <location>
        <begin position="400"/>
        <end position="492"/>
    </location>
</feature>
<evidence type="ECO:0000259" key="5">
    <source>
        <dbReference type="PROSITE" id="PS51094"/>
    </source>
</evidence>
<dbReference type="Proteomes" id="UP000000845">
    <property type="component" value="Chromosome"/>
</dbReference>
<dbReference type="Gene3D" id="3.40.50.2300">
    <property type="match status" value="1"/>
</dbReference>
<evidence type="ECO:0000313" key="9">
    <source>
        <dbReference type="Proteomes" id="UP000000845"/>
    </source>
</evidence>
<dbReference type="AlphaFoldDB" id="D1AHU1"/>
<dbReference type="InterPro" id="IPR050661">
    <property type="entry name" value="BglG_antiterminators"/>
</dbReference>
<dbReference type="EMBL" id="CP001739">
    <property type="protein sequence ID" value="ACZ08325.1"/>
    <property type="molecule type" value="Genomic_DNA"/>
</dbReference>
<dbReference type="PROSITE" id="PS51372">
    <property type="entry name" value="PRD_2"/>
    <property type="match status" value="2"/>
</dbReference>
<dbReference type="Gene3D" id="1.10.10.10">
    <property type="entry name" value="Winged helix-like DNA-binding domain superfamily/Winged helix DNA-binding domain"/>
    <property type="match status" value="1"/>
</dbReference>
<dbReference type="eggNOG" id="COG3711">
    <property type="taxonomic scope" value="Bacteria"/>
</dbReference>
<accession>D1AHU1</accession>
<dbReference type="HOGENOM" id="CLU_013442_1_1_0"/>
<dbReference type="PANTHER" id="PTHR30185:SF18">
    <property type="entry name" value="TRANSCRIPTIONAL REGULATOR MTLR"/>
    <property type="match status" value="1"/>
</dbReference>
<dbReference type="PANTHER" id="PTHR30185">
    <property type="entry name" value="CRYPTIC BETA-GLUCOSIDE BGL OPERON ANTITERMINATOR"/>
    <property type="match status" value="1"/>
</dbReference>
<dbReference type="InterPro" id="IPR036388">
    <property type="entry name" value="WH-like_DNA-bd_sf"/>
</dbReference>
<dbReference type="Pfam" id="PF08279">
    <property type="entry name" value="HTH_11"/>
    <property type="match status" value="1"/>
</dbReference>
<dbReference type="Pfam" id="PF00874">
    <property type="entry name" value="PRD"/>
    <property type="match status" value="1"/>
</dbReference>
<sequence length="684" mass="80309">MIISSRTIKILEYVSRKGETTIRDIGENLLLSERIVRYEIDNINFIVSNEKTASYIINKRGRLHMNNTPKMLGIIEDLKEVEKVSKHEREDYIFIKLLFEGKINLRRLTEELDVSRTTVKKDLASLEMKKTGIEIVNNSLCFPVNDEFEKRKLLIDTLDEYIDEYLNGIGNNIVIDVLKKMFSKEEQLLIEKFLKNISEHNLKANKLYKTFYMYLIITIQRIRTNNLILKNENANFLKTTEEYQKINKEIILLEKNFEILFTENEKLQIADFLTGLFSYSYNTSIFDVWIKINIFIKEIIKNVGGKLQINLEDDVWLLEGLMNHIKPAIYRIRNNINLKSMEVYYEEAREIYPRLFTVIKEELKALEKLINIEFPENELLLFLIHFQAALERNKNNGEIKNVLLVCIGGFGTTNILAYKLQRAYELNEIKIISYLEIDKSYRNIDAVITTADLNINVKENISVPVIKVSPFLTEKDTAILNEHGFSRKQNTYDISEIVKQLNESASIKNKEKFRKELQNIFSVSIRGDEAEKKDLFYFLKEENIIFEKKKLEKWEDAVKEGFKPLEKGKYVDESYYKSIIELINNFGSYMVVSEGLAIPHAENMNNVHKSGISLLYLKHPVIFPGNKKVNLLFCLSAVDKKDHVQSLEDIIRLEEEFSFRKKMAETNSKEEITEILDKYKRFRR</sequence>
<dbReference type="InterPro" id="IPR002178">
    <property type="entry name" value="PTS_EIIA_type-2_dom"/>
</dbReference>
<keyword evidence="2" id="KW-0677">Repeat</keyword>
<dbReference type="Gene3D" id="1.10.1790.10">
    <property type="entry name" value="PRD domain"/>
    <property type="match status" value="1"/>
</dbReference>
<dbReference type="InterPro" id="IPR013196">
    <property type="entry name" value="HTH_11"/>
</dbReference>
<organism evidence="8 9">
    <name type="scientific">Sebaldella termitidis (strain ATCC 33386 / NCTC 11300)</name>
    <dbReference type="NCBI Taxonomy" id="526218"/>
    <lineage>
        <taxon>Bacteria</taxon>
        <taxon>Fusobacteriati</taxon>
        <taxon>Fusobacteriota</taxon>
        <taxon>Fusobacteriia</taxon>
        <taxon>Fusobacteriales</taxon>
        <taxon>Leptotrichiaceae</taxon>
        <taxon>Sebaldella</taxon>
    </lineage>
</organism>
<dbReference type="PROSITE" id="PS51099">
    <property type="entry name" value="PTS_EIIB_TYPE_2"/>
    <property type="match status" value="1"/>
</dbReference>
<dbReference type="InterPro" id="IPR011608">
    <property type="entry name" value="PRD"/>
</dbReference>
<protein>
    <submittedName>
        <fullName evidence="8">Transcriptional antiterminator, BglG</fullName>
    </submittedName>
</protein>
<dbReference type="SUPFAM" id="SSF52794">
    <property type="entry name" value="PTS system IIB component-like"/>
    <property type="match status" value="1"/>
</dbReference>
<evidence type="ECO:0000259" key="7">
    <source>
        <dbReference type="PROSITE" id="PS51372"/>
    </source>
</evidence>
<evidence type="ECO:0000313" key="8">
    <source>
        <dbReference type="EMBL" id="ACZ08325.1"/>
    </source>
</evidence>
<dbReference type="STRING" id="526218.Sterm_1463"/>
<dbReference type="GO" id="GO:0009401">
    <property type="term" value="P:phosphoenolpyruvate-dependent sugar phosphotransferase system"/>
    <property type="evidence" value="ECO:0007669"/>
    <property type="project" value="InterPro"/>
</dbReference>
<dbReference type="SUPFAM" id="SSF63520">
    <property type="entry name" value="PTS-regulatory domain, PRD"/>
    <property type="match status" value="1"/>
</dbReference>
<dbReference type="InterPro" id="IPR016152">
    <property type="entry name" value="PTrfase/Anion_transptr"/>
</dbReference>
<keyword evidence="3" id="KW-0805">Transcription regulation</keyword>
<dbReference type="GO" id="GO:0008982">
    <property type="term" value="F:protein-N(PI)-phosphohistidine-sugar phosphotransferase activity"/>
    <property type="evidence" value="ECO:0007669"/>
    <property type="project" value="InterPro"/>
</dbReference>
<dbReference type="InterPro" id="IPR036634">
    <property type="entry name" value="PRD_sf"/>
</dbReference>
<dbReference type="InterPro" id="IPR036390">
    <property type="entry name" value="WH_DNA-bd_sf"/>
</dbReference>
<gene>
    <name evidence="8" type="ordered locus">Sterm_1463</name>
</gene>
<reference evidence="8 9" key="2">
    <citation type="journal article" date="2010" name="Stand. Genomic Sci.">
        <title>Complete genome sequence of Sebaldella termitidis type strain (NCTC 11300).</title>
        <authorList>
            <person name="Harmon-Smith M."/>
            <person name="Celia L."/>
            <person name="Chertkov O."/>
            <person name="Lapidus A."/>
            <person name="Copeland A."/>
            <person name="Glavina Del Rio T."/>
            <person name="Nolan M."/>
            <person name="Lucas S."/>
            <person name="Tice H."/>
            <person name="Cheng J.F."/>
            <person name="Han C."/>
            <person name="Detter J.C."/>
            <person name="Bruce D."/>
            <person name="Goodwin L."/>
            <person name="Pitluck S."/>
            <person name="Pati A."/>
            <person name="Liolios K."/>
            <person name="Ivanova N."/>
            <person name="Mavromatis K."/>
            <person name="Mikhailova N."/>
            <person name="Chen A."/>
            <person name="Palaniappan K."/>
            <person name="Land M."/>
            <person name="Hauser L."/>
            <person name="Chang Y.J."/>
            <person name="Jeffries C.D."/>
            <person name="Brettin T."/>
            <person name="Goker M."/>
            <person name="Beck B."/>
            <person name="Bristow J."/>
            <person name="Eisen J.A."/>
            <person name="Markowitz V."/>
            <person name="Hugenholtz P."/>
            <person name="Kyrpides N.C."/>
            <person name="Klenk H.P."/>
            <person name="Chen F."/>
        </authorList>
    </citation>
    <scope>NUCLEOTIDE SEQUENCE [LARGE SCALE GENOMIC DNA]</scope>
    <source>
        <strain evidence="9">ATCC 33386 / NCTC 11300</strain>
    </source>
</reference>
<evidence type="ECO:0000256" key="1">
    <source>
        <dbReference type="ARBA" id="ARBA00022679"/>
    </source>
</evidence>
<keyword evidence="9" id="KW-1185">Reference proteome</keyword>
<dbReference type="SUPFAM" id="SSF55804">
    <property type="entry name" value="Phoshotransferase/anion transport protein"/>
    <property type="match status" value="1"/>
</dbReference>
<dbReference type="SUPFAM" id="SSF46785">
    <property type="entry name" value="Winged helix' DNA-binding domain"/>
    <property type="match status" value="1"/>
</dbReference>
<dbReference type="CDD" id="cd05568">
    <property type="entry name" value="PTS_IIB_bgl_like"/>
    <property type="match status" value="1"/>
</dbReference>
<dbReference type="Pfam" id="PF02302">
    <property type="entry name" value="PTS_IIB"/>
    <property type="match status" value="1"/>
</dbReference>
<dbReference type="GO" id="GO:0006355">
    <property type="term" value="P:regulation of DNA-templated transcription"/>
    <property type="evidence" value="ECO:0007669"/>
    <property type="project" value="InterPro"/>
</dbReference>
<feature type="domain" description="PTS EIIA type-2" evidence="5">
    <location>
        <begin position="537"/>
        <end position="679"/>
    </location>
</feature>
<dbReference type="Gene3D" id="3.40.930.10">
    <property type="entry name" value="Mannitol-specific EII, Chain A"/>
    <property type="match status" value="1"/>
</dbReference>